<sequence length="289" mass="34240">MIKNCYERQQILTGRLFLSINRADDKGHSKRPFTISFTEESSPAKKFNLKYLLAQQYVKENRKKSQFTLYHITERDYYHPSYLPTRSPANLQMQNLNNTTKSIQQKQTQTQFSKSFNLKCKTLPLKDQNQQMIYKRVDFKNKILERMSQIRNRSITCKIPESSQFKTIQTEISSQSPQYQIKNQEIQTYRPPQSRVNSSFQKCKKICLVRPAAYTFGLNVEKCKIIDRLKTISSSPQEKPVKIRKFKTSFIQDIQQRTIINKNNIQQINFKKKSSVQLGKWEYSDFEND</sequence>
<gene>
    <name evidence="1" type="ORF">PPRIM_AZ9-3.1.T0350113</name>
</gene>
<keyword evidence="2" id="KW-1185">Reference proteome</keyword>
<dbReference type="OMA" id="CKKICLV"/>
<evidence type="ECO:0000313" key="2">
    <source>
        <dbReference type="Proteomes" id="UP000688137"/>
    </source>
</evidence>
<organism evidence="1 2">
    <name type="scientific">Paramecium primaurelia</name>
    <dbReference type="NCBI Taxonomy" id="5886"/>
    <lineage>
        <taxon>Eukaryota</taxon>
        <taxon>Sar</taxon>
        <taxon>Alveolata</taxon>
        <taxon>Ciliophora</taxon>
        <taxon>Intramacronucleata</taxon>
        <taxon>Oligohymenophorea</taxon>
        <taxon>Peniculida</taxon>
        <taxon>Parameciidae</taxon>
        <taxon>Paramecium</taxon>
    </lineage>
</organism>
<proteinExistence type="predicted"/>
<reference evidence="1" key="1">
    <citation type="submission" date="2021-01" db="EMBL/GenBank/DDBJ databases">
        <authorList>
            <consortium name="Genoscope - CEA"/>
            <person name="William W."/>
        </authorList>
    </citation>
    <scope>NUCLEOTIDE SEQUENCE</scope>
</reference>
<protein>
    <submittedName>
        <fullName evidence="1">Uncharacterized protein</fullName>
    </submittedName>
</protein>
<evidence type="ECO:0000313" key="1">
    <source>
        <dbReference type="EMBL" id="CAD8063733.1"/>
    </source>
</evidence>
<dbReference type="AlphaFoldDB" id="A0A8S1LDW4"/>
<comment type="caution">
    <text evidence="1">The sequence shown here is derived from an EMBL/GenBank/DDBJ whole genome shotgun (WGS) entry which is preliminary data.</text>
</comment>
<accession>A0A8S1LDW4</accession>
<name>A0A8S1LDW4_PARPR</name>
<dbReference type="EMBL" id="CAJJDM010000034">
    <property type="protein sequence ID" value="CAD8063733.1"/>
    <property type="molecule type" value="Genomic_DNA"/>
</dbReference>
<dbReference type="Proteomes" id="UP000688137">
    <property type="component" value="Unassembled WGS sequence"/>
</dbReference>